<dbReference type="OrthoDB" id="142874at2759"/>
<gene>
    <name evidence="1" type="ORF">PHMEG_00024327</name>
</gene>
<dbReference type="AlphaFoldDB" id="A0A225VDZ2"/>
<name>A0A225VDZ2_9STRA</name>
<evidence type="ECO:0000313" key="2">
    <source>
        <dbReference type="Proteomes" id="UP000198211"/>
    </source>
</evidence>
<comment type="caution">
    <text evidence="1">The sequence shown here is derived from an EMBL/GenBank/DDBJ whole genome shotgun (WGS) entry which is preliminary data.</text>
</comment>
<dbReference type="Proteomes" id="UP000198211">
    <property type="component" value="Unassembled WGS sequence"/>
</dbReference>
<dbReference type="EMBL" id="NBNE01005278">
    <property type="protein sequence ID" value="OWZ03866.1"/>
    <property type="molecule type" value="Genomic_DNA"/>
</dbReference>
<sequence length="136" mass="15971">MADEMDGMHDIVDMVRTVDLGDPVVLKNRGEVNLNRRLEPRKQTWKYLKKALLRRYGERLDKSVAEWRVNSRVMMHSRVMMSDETYADFAAGLRQAAGRNHVSERVFLAQFYRCLDKTTRKLVLQRQKPKTLEKGC</sequence>
<proteinExistence type="predicted"/>
<organism evidence="1 2">
    <name type="scientific">Phytophthora megakarya</name>
    <dbReference type="NCBI Taxonomy" id="4795"/>
    <lineage>
        <taxon>Eukaryota</taxon>
        <taxon>Sar</taxon>
        <taxon>Stramenopiles</taxon>
        <taxon>Oomycota</taxon>
        <taxon>Peronosporomycetes</taxon>
        <taxon>Peronosporales</taxon>
        <taxon>Peronosporaceae</taxon>
        <taxon>Phytophthora</taxon>
    </lineage>
</organism>
<evidence type="ECO:0000313" key="1">
    <source>
        <dbReference type="EMBL" id="OWZ03866.1"/>
    </source>
</evidence>
<accession>A0A225VDZ2</accession>
<reference evidence="2" key="1">
    <citation type="submission" date="2017-03" db="EMBL/GenBank/DDBJ databases">
        <title>Phytopthora megakarya and P. palmivora, two closely related causual agents of cacao black pod achieved similar genome size and gene model numbers by different mechanisms.</title>
        <authorList>
            <person name="Ali S."/>
            <person name="Shao J."/>
            <person name="Larry D.J."/>
            <person name="Kronmiller B."/>
            <person name="Shen D."/>
            <person name="Strem M.D."/>
            <person name="Melnick R.L."/>
            <person name="Guiltinan M.J."/>
            <person name="Tyler B.M."/>
            <person name="Meinhardt L.W."/>
            <person name="Bailey B.A."/>
        </authorList>
    </citation>
    <scope>NUCLEOTIDE SEQUENCE [LARGE SCALE GENOMIC DNA]</scope>
    <source>
        <strain evidence="2">zdho120</strain>
    </source>
</reference>
<protein>
    <submittedName>
        <fullName evidence="1">Uncharacterized protein</fullName>
    </submittedName>
</protein>
<keyword evidence="2" id="KW-1185">Reference proteome</keyword>